<dbReference type="PANTHER" id="PTHR10961">
    <property type="entry name" value="PEROXISOMAL SARCOSINE OXIDASE"/>
    <property type="match status" value="1"/>
</dbReference>
<dbReference type="SUPFAM" id="SSF51905">
    <property type="entry name" value="FAD/NAD(P)-binding domain"/>
    <property type="match status" value="1"/>
</dbReference>
<dbReference type="Pfam" id="PF01266">
    <property type="entry name" value="DAO"/>
    <property type="match status" value="1"/>
</dbReference>
<organism evidence="6 7">
    <name type="scientific">Pseudonocardia adelaidensis</name>
    <dbReference type="NCBI Taxonomy" id="648754"/>
    <lineage>
        <taxon>Bacteria</taxon>
        <taxon>Bacillati</taxon>
        <taxon>Actinomycetota</taxon>
        <taxon>Actinomycetes</taxon>
        <taxon>Pseudonocardiales</taxon>
        <taxon>Pseudonocardiaceae</taxon>
        <taxon>Pseudonocardia</taxon>
    </lineage>
</organism>
<evidence type="ECO:0000256" key="1">
    <source>
        <dbReference type="ARBA" id="ARBA00001974"/>
    </source>
</evidence>
<accession>A0ABP9NDW6</accession>
<dbReference type="InterPro" id="IPR045170">
    <property type="entry name" value="MTOX"/>
</dbReference>
<evidence type="ECO:0000259" key="5">
    <source>
        <dbReference type="Pfam" id="PF01266"/>
    </source>
</evidence>
<evidence type="ECO:0000256" key="3">
    <source>
        <dbReference type="ARBA" id="ARBA00022827"/>
    </source>
</evidence>
<feature type="domain" description="FAD dependent oxidoreductase" evidence="5">
    <location>
        <begin position="10"/>
        <end position="358"/>
    </location>
</feature>
<dbReference type="InterPro" id="IPR036188">
    <property type="entry name" value="FAD/NAD-bd_sf"/>
</dbReference>
<dbReference type="Proteomes" id="UP001500804">
    <property type="component" value="Unassembled WGS sequence"/>
</dbReference>
<comment type="cofactor">
    <cofactor evidence="1">
        <name>FAD</name>
        <dbReference type="ChEBI" id="CHEBI:57692"/>
    </cofactor>
</comment>
<dbReference type="PANTHER" id="PTHR10961:SF7">
    <property type="entry name" value="FAD DEPENDENT OXIDOREDUCTASE DOMAIN-CONTAINING PROTEIN"/>
    <property type="match status" value="1"/>
</dbReference>
<evidence type="ECO:0000313" key="7">
    <source>
        <dbReference type="Proteomes" id="UP001500804"/>
    </source>
</evidence>
<dbReference type="InterPro" id="IPR006076">
    <property type="entry name" value="FAD-dep_OxRdtase"/>
</dbReference>
<protein>
    <submittedName>
        <fullName evidence="6">N-methyl-L-tryptophan oxidase</fullName>
    </submittedName>
</protein>
<evidence type="ECO:0000256" key="4">
    <source>
        <dbReference type="ARBA" id="ARBA00023002"/>
    </source>
</evidence>
<keyword evidence="2" id="KW-0285">Flavoprotein</keyword>
<sequence>MSQPRLAPGIAVVGTGTVGAMTLWRLAARGVPATGFDTYAPGHDRGAAGGESRIFRTAYKEGAEYVPLLQAARGLWHELEEAAGARLLHLVGGATVGPADHPTVRAVLDCAERYDLPVELLTGAEARRRVPEHPLGDGEVLVLDPDAGFLTPEPAVQAAAAAAERAGATIRRYERVLDVEPDGDGVTIRTDRATDRFDAVVLAPGPWARTLLGDLPVQPRTITSTWFTRHDPSLFDAKRCPIAVRVGPHAFSCFPAVDGRGVKVNPHGEFPPVDAPEALPRSAAPELVDRLRTAVSAVLPGLVPDPIRIATYCDGFTPDGHGLLGPLPGLGGRVHVATGFSGHGFKLAPVFGDAAADLVLTGSTPRPVDHLSPARPL</sequence>
<reference evidence="7" key="1">
    <citation type="journal article" date="2019" name="Int. J. Syst. Evol. Microbiol.">
        <title>The Global Catalogue of Microorganisms (GCM) 10K type strain sequencing project: providing services to taxonomists for standard genome sequencing and annotation.</title>
        <authorList>
            <consortium name="The Broad Institute Genomics Platform"/>
            <consortium name="The Broad Institute Genome Sequencing Center for Infectious Disease"/>
            <person name="Wu L."/>
            <person name="Ma J."/>
        </authorList>
    </citation>
    <scope>NUCLEOTIDE SEQUENCE [LARGE SCALE GENOMIC DNA]</scope>
    <source>
        <strain evidence="7">JCM 18302</strain>
    </source>
</reference>
<evidence type="ECO:0000313" key="6">
    <source>
        <dbReference type="EMBL" id="GAA5115828.1"/>
    </source>
</evidence>
<keyword evidence="7" id="KW-1185">Reference proteome</keyword>
<evidence type="ECO:0000256" key="2">
    <source>
        <dbReference type="ARBA" id="ARBA00022630"/>
    </source>
</evidence>
<dbReference type="Gene3D" id="3.50.50.60">
    <property type="entry name" value="FAD/NAD(P)-binding domain"/>
    <property type="match status" value="1"/>
</dbReference>
<gene>
    <name evidence="6" type="primary">solA_2</name>
    <name evidence="6" type="ORF">GCM10023320_15170</name>
</gene>
<dbReference type="Gene3D" id="3.30.9.10">
    <property type="entry name" value="D-Amino Acid Oxidase, subunit A, domain 2"/>
    <property type="match status" value="1"/>
</dbReference>
<keyword evidence="3" id="KW-0274">FAD</keyword>
<comment type="caution">
    <text evidence="6">The sequence shown here is derived from an EMBL/GenBank/DDBJ whole genome shotgun (WGS) entry which is preliminary data.</text>
</comment>
<name>A0ABP9NDW6_9PSEU</name>
<proteinExistence type="predicted"/>
<dbReference type="NCBIfam" id="NF008425">
    <property type="entry name" value="PRK11259.1"/>
    <property type="match status" value="1"/>
</dbReference>
<dbReference type="EMBL" id="BAABJO010000005">
    <property type="protein sequence ID" value="GAA5115828.1"/>
    <property type="molecule type" value="Genomic_DNA"/>
</dbReference>
<keyword evidence="4" id="KW-0560">Oxidoreductase</keyword>
<dbReference type="SUPFAM" id="SSF54373">
    <property type="entry name" value="FAD-linked reductases, C-terminal domain"/>
    <property type="match status" value="1"/>
</dbReference>
<dbReference type="RefSeq" id="WP_345604111.1">
    <property type="nucleotide sequence ID" value="NZ_BAABJO010000005.1"/>
</dbReference>